<proteinExistence type="inferred from homology"/>
<dbReference type="PANTHER" id="PTHR34297">
    <property type="entry name" value="HYPOTHETICAL CYTOSOLIC PROTEIN-RELATED"/>
    <property type="match status" value="1"/>
</dbReference>
<evidence type="ECO:0000313" key="7">
    <source>
        <dbReference type="Proteomes" id="UP000234239"/>
    </source>
</evidence>
<dbReference type="EMBL" id="CP014160">
    <property type="protein sequence ID" value="AMB94487.1"/>
    <property type="molecule type" value="Genomic_DNA"/>
</dbReference>
<reference evidence="5 7" key="3">
    <citation type="submission" date="2017-12" db="EMBL/GenBank/DDBJ databases">
        <title>Phylogenetic diversity of female urinary microbiome.</title>
        <authorList>
            <person name="Thomas-White K."/>
            <person name="Wolfe A.J."/>
        </authorList>
    </citation>
    <scope>NUCLEOTIDE SEQUENCE [LARGE SCALE GENOMIC DNA]</scope>
    <source>
        <strain evidence="5 7">UMB0139</strain>
    </source>
</reference>
<accession>A0A0X8FBX6</accession>
<protein>
    <recommendedName>
        <fullName evidence="2">Stress response regulator gls24 homolog</fullName>
    </recommendedName>
</protein>
<name>A0A0X8FBX6_9LACT</name>
<keyword evidence="6" id="KW-1185">Reference proteome</keyword>
<evidence type="ECO:0000256" key="3">
    <source>
        <dbReference type="SAM" id="MobiDB-lite"/>
    </source>
</evidence>
<dbReference type="Pfam" id="PF03780">
    <property type="entry name" value="Asp23"/>
    <property type="match status" value="1"/>
</dbReference>
<feature type="region of interest" description="Disordered" evidence="3">
    <location>
        <begin position="51"/>
        <end position="93"/>
    </location>
</feature>
<dbReference type="RefSeq" id="WP_067975274.1">
    <property type="nucleotide sequence ID" value="NZ_CAJHKM010000002.1"/>
</dbReference>
<feature type="compositionally biased region" description="Basic and acidic residues" evidence="3">
    <location>
        <begin position="68"/>
        <end position="89"/>
    </location>
</feature>
<evidence type="ECO:0000313" key="4">
    <source>
        <dbReference type="EMBL" id="AMB94487.1"/>
    </source>
</evidence>
<sequence>MAEEIKQENDLNFDAQAIETIASRAVLEVDGVLTTQGNAFNTALSQAANFADQVKEKTQESFSDDDQGDKQEGQDQEEDKGHEEGDHYQDGVNAEVGNVEVAVDLDIVVAYGKEIPKIFDEIVENVSKRIHEATGLEVVEVNVNVRDIMTEEDYRKVHYKQFPDD</sequence>
<gene>
    <name evidence="4" type="ORF">AWM72_06860</name>
    <name evidence="5" type="ORF">CYJ28_02900</name>
</gene>
<dbReference type="EMBL" id="PKGY01000001">
    <property type="protein sequence ID" value="PKZ23519.1"/>
    <property type="molecule type" value="Genomic_DNA"/>
</dbReference>
<reference evidence="6" key="2">
    <citation type="submission" date="2016-01" db="EMBL/GenBank/DDBJ databases">
        <title>Six Aerococcus type strain genome sequencing and assembly using PacBio and Illumina Hiseq.</title>
        <authorList>
            <person name="Carkaci D."/>
            <person name="Dargis R."/>
            <person name="Nielsen X.C."/>
            <person name="Skovgaard O."/>
            <person name="Fuursted K."/>
            <person name="Christensen J.J."/>
        </authorList>
    </citation>
    <scope>NUCLEOTIDE SEQUENCE [LARGE SCALE GENOMIC DNA]</scope>
    <source>
        <strain evidence="6">CCUG43001</strain>
    </source>
</reference>
<dbReference type="InterPro" id="IPR005531">
    <property type="entry name" value="Asp23"/>
</dbReference>
<dbReference type="GeneID" id="92903784"/>
<dbReference type="AlphaFoldDB" id="A0A0X8FBX6"/>
<dbReference type="Proteomes" id="UP000234239">
    <property type="component" value="Unassembled WGS sequence"/>
</dbReference>
<evidence type="ECO:0000313" key="5">
    <source>
        <dbReference type="EMBL" id="PKZ23519.1"/>
    </source>
</evidence>
<evidence type="ECO:0000256" key="2">
    <source>
        <dbReference type="ARBA" id="ARBA00039575"/>
    </source>
</evidence>
<comment type="similarity">
    <text evidence="1">Belongs to the asp23 family.</text>
</comment>
<evidence type="ECO:0000313" key="6">
    <source>
        <dbReference type="Proteomes" id="UP000069912"/>
    </source>
</evidence>
<dbReference type="OrthoDB" id="9808942at2"/>
<dbReference type="PANTHER" id="PTHR34297:SF3">
    <property type="entry name" value="ALKALINE SHOCK PROTEIN 23"/>
    <property type="match status" value="1"/>
</dbReference>
<organism evidence="4 6">
    <name type="scientific">Aerococcus sanguinicola</name>
    <dbReference type="NCBI Taxonomy" id="119206"/>
    <lineage>
        <taxon>Bacteria</taxon>
        <taxon>Bacillati</taxon>
        <taxon>Bacillota</taxon>
        <taxon>Bacilli</taxon>
        <taxon>Lactobacillales</taxon>
        <taxon>Aerococcaceae</taxon>
        <taxon>Aerococcus</taxon>
    </lineage>
</organism>
<evidence type="ECO:0000256" key="1">
    <source>
        <dbReference type="ARBA" id="ARBA00005721"/>
    </source>
</evidence>
<dbReference type="KEGG" id="asan:AWM72_06860"/>
<reference evidence="4 6" key="1">
    <citation type="journal article" date="2016" name="Genome Announc.">
        <title>Complete Genome Sequences of Aerococcus christensenii CCUG 28831T, Aerococcus sanguinicola CCUG 43001T, Aerococcus urinae CCUG 36881T, Aerococcus urinaeequi CCUG 28094T, Aerococcus urinaehominis CCUG 42038 BT, and Aerococcus viridans CCUG 4311T.</title>
        <authorList>
            <person name="Carkaci D."/>
            <person name="Dargis R."/>
            <person name="Nielsen X.C."/>
            <person name="Skovgaard O."/>
            <person name="Fuursted K."/>
            <person name="Christensen J.J."/>
        </authorList>
    </citation>
    <scope>NUCLEOTIDE SEQUENCE [LARGE SCALE GENOMIC DNA]</scope>
    <source>
        <strain evidence="4 6">CCUG43001</strain>
    </source>
</reference>
<dbReference type="Proteomes" id="UP000069912">
    <property type="component" value="Chromosome"/>
</dbReference>